<dbReference type="EMBL" id="JACHHQ010000004">
    <property type="protein sequence ID" value="MBB5200436.1"/>
    <property type="molecule type" value="Genomic_DNA"/>
</dbReference>
<protein>
    <submittedName>
        <fullName evidence="2">Integrase</fullName>
    </submittedName>
</protein>
<evidence type="ECO:0000313" key="3">
    <source>
        <dbReference type="Proteomes" id="UP000571084"/>
    </source>
</evidence>
<name>A0A840RU59_9BURK</name>
<accession>A0A840RU59</accession>
<evidence type="ECO:0000256" key="1">
    <source>
        <dbReference type="SAM" id="MobiDB-lite"/>
    </source>
</evidence>
<comment type="caution">
    <text evidence="2">The sequence shown here is derived from an EMBL/GenBank/DDBJ whole genome shotgun (WGS) entry which is preliminary data.</text>
</comment>
<dbReference type="RefSeq" id="WP_168051807.1">
    <property type="nucleotide sequence ID" value="NZ_JAAOZT010000001.1"/>
</dbReference>
<feature type="region of interest" description="Disordered" evidence="1">
    <location>
        <begin position="34"/>
        <end position="69"/>
    </location>
</feature>
<organism evidence="2 3">
    <name type="scientific">Glaciimonas immobilis</name>
    <dbReference type="NCBI Taxonomy" id="728004"/>
    <lineage>
        <taxon>Bacteria</taxon>
        <taxon>Pseudomonadati</taxon>
        <taxon>Pseudomonadota</taxon>
        <taxon>Betaproteobacteria</taxon>
        <taxon>Burkholderiales</taxon>
        <taxon>Oxalobacteraceae</taxon>
        <taxon>Glaciimonas</taxon>
    </lineage>
</organism>
<dbReference type="Proteomes" id="UP000571084">
    <property type="component" value="Unassembled WGS sequence"/>
</dbReference>
<dbReference type="AlphaFoldDB" id="A0A840RU59"/>
<evidence type="ECO:0000313" key="2">
    <source>
        <dbReference type="EMBL" id="MBB5200436.1"/>
    </source>
</evidence>
<keyword evidence="3" id="KW-1185">Reference proteome</keyword>
<sequence>MRCIWPGKRNGYRHLPALAEKIKGFQFRDLRANAGTDKEESGGISAAQDQLGRVTPTMTTHYVRQQRGK</sequence>
<gene>
    <name evidence="2" type="ORF">HNR39_002271</name>
</gene>
<reference evidence="2 3" key="1">
    <citation type="submission" date="2020-08" db="EMBL/GenBank/DDBJ databases">
        <title>Genomic Encyclopedia of Type Strains, Phase IV (KMG-IV): sequencing the most valuable type-strain genomes for metagenomic binning, comparative biology and taxonomic classification.</title>
        <authorList>
            <person name="Goeker M."/>
        </authorList>
    </citation>
    <scope>NUCLEOTIDE SEQUENCE [LARGE SCALE GENOMIC DNA]</scope>
    <source>
        <strain evidence="2 3">DSM 23240</strain>
    </source>
</reference>
<proteinExistence type="predicted"/>